<dbReference type="NCBIfam" id="TIGR03843">
    <property type="entry name" value="SCO1664 family protein"/>
    <property type="match status" value="1"/>
</dbReference>
<gene>
    <name evidence="1" type="ORF">FB474_1661</name>
</gene>
<sequence>MLELLTLGEIEVQGRLVDASNLALLTTVEHAGRTAHAMYKPVRGERPLWDFPEGTLAGRETAAWVVSEAGGWGVVPPTVLREGPLGPGSVQLWIGPAEEDVDLSAQEVLIDVVPRSRVRPGWLPVFEGESHRGEPVVVVHADRPDLASTAVLDAVINNADRKGSHLRLEAGSLWGFDHGVSFNVEPKLRTVLWGWMGQPLPERDLERLGRLSAELADESSAVRTALAPLLTAEEVEALRARVSRLLGRGRFPRPGGGWPAVPWPPL</sequence>
<comment type="caution">
    <text evidence="1">The sequence shown here is derived from an EMBL/GenBank/DDBJ whole genome shotgun (WGS) entry which is preliminary data.</text>
</comment>
<dbReference type="InterPro" id="IPR022292">
    <property type="entry name" value="CHP03843"/>
</dbReference>
<accession>A0A542ZIV2</accession>
<protein>
    <submittedName>
        <fullName evidence="1">Putative repeat protein (TIGR03843 family)</fullName>
    </submittedName>
</protein>
<reference evidence="1 2" key="1">
    <citation type="submission" date="2019-06" db="EMBL/GenBank/DDBJ databases">
        <title>Sequencing the genomes of 1000 actinobacteria strains.</title>
        <authorList>
            <person name="Klenk H.-P."/>
        </authorList>
    </citation>
    <scope>NUCLEOTIDE SEQUENCE [LARGE SCALE GENOMIC DNA]</scope>
    <source>
        <strain evidence="1 2">DSM 18082</strain>
    </source>
</reference>
<dbReference type="EMBL" id="VFOQ01000001">
    <property type="protein sequence ID" value="TQL60277.1"/>
    <property type="molecule type" value="Genomic_DNA"/>
</dbReference>
<keyword evidence="2" id="KW-1185">Reference proteome</keyword>
<dbReference type="AlphaFoldDB" id="A0A542ZIV2"/>
<evidence type="ECO:0000313" key="1">
    <source>
        <dbReference type="EMBL" id="TQL60277.1"/>
    </source>
</evidence>
<evidence type="ECO:0000313" key="2">
    <source>
        <dbReference type="Proteomes" id="UP000319514"/>
    </source>
</evidence>
<organism evidence="1 2">
    <name type="scientific">Oryzihumus leptocrescens</name>
    <dbReference type="NCBI Taxonomy" id="297536"/>
    <lineage>
        <taxon>Bacteria</taxon>
        <taxon>Bacillati</taxon>
        <taxon>Actinomycetota</taxon>
        <taxon>Actinomycetes</taxon>
        <taxon>Micrococcales</taxon>
        <taxon>Intrasporangiaceae</taxon>
        <taxon>Oryzihumus</taxon>
    </lineage>
</organism>
<dbReference type="RefSeq" id="WP_342778105.1">
    <property type="nucleotide sequence ID" value="NZ_BAAAKX010000021.1"/>
</dbReference>
<name>A0A542ZIV2_9MICO</name>
<dbReference type="Proteomes" id="UP000319514">
    <property type="component" value="Unassembled WGS sequence"/>
</dbReference>
<proteinExistence type="predicted"/>